<feature type="compositionally biased region" description="Basic and acidic residues" evidence="3">
    <location>
        <begin position="34"/>
        <end position="44"/>
    </location>
</feature>
<dbReference type="NCBIfam" id="TIGR02977">
    <property type="entry name" value="phageshock_pspA"/>
    <property type="match status" value="1"/>
</dbReference>
<evidence type="ECO:0000313" key="5">
    <source>
        <dbReference type="Proteomes" id="UP000037643"/>
    </source>
</evidence>
<feature type="region of interest" description="Disordered" evidence="3">
    <location>
        <begin position="1"/>
        <end position="74"/>
    </location>
</feature>
<feature type="compositionally biased region" description="Basic and acidic residues" evidence="3">
    <location>
        <begin position="1"/>
        <end position="21"/>
    </location>
</feature>
<evidence type="ECO:0000256" key="1">
    <source>
        <dbReference type="ARBA" id="ARBA00043985"/>
    </source>
</evidence>
<keyword evidence="5" id="KW-1185">Reference proteome</keyword>
<gene>
    <name evidence="4" type="ORF">AM2010_1572</name>
</gene>
<feature type="coiled-coil region" evidence="2">
    <location>
        <begin position="170"/>
        <end position="232"/>
    </location>
</feature>
<evidence type="ECO:0000313" key="4">
    <source>
        <dbReference type="EMBL" id="AKM07641.1"/>
    </source>
</evidence>
<organism evidence="4 5">
    <name type="scientific">Pelagerythrobacter marensis</name>
    <dbReference type="NCBI Taxonomy" id="543877"/>
    <lineage>
        <taxon>Bacteria</taxon>
        <taxon>Pseudomonadati</taxon>
        <taxon>Pseudomonadota</taxon>
        <taxon>Alphaproteobacteria</taxon>
        <taxon>Sphingomonadales</taxon>
        <taxon>Erythrobacteraceae</taxon>
        <taxon>Pelagerythrobacter</taxon>
    </lineage>
</organism>
<protein>
    <submittedName>
        <fullName evidence="4">Phage-shock protein</fullName>
    </submittedName>
</protein>
<name>A0A0G3XAJ2_9SPHN</name>
<dbReference type="PANTHER" id="PTHR31088">
    <property type="entry name" value="MEMBRANE-ASSOCIATED PROTEIN VIPP1, CHLOROPLASTIC"/>
    <property type="match status" value="1"/>
</dbReference>
<proteinExistence type="inferred from homology"/>
<reference evidence="4 5" key="1">
    <citation type="submission" date="2015-06" db="EMBL/GenBank/DDBJ databases">
        <authorList>
            <person name="Kim K.M."/>
        </authorList>
    </citation>
    <scope>NUCLEOTIDE SEQUENCE [LARGE SCALE GENOMIC DNA]</scope>
    <source>
        <strain evidence="4 5">KCTC 22370</strain>
    </source>
</reference>
<accession>A0A0G3XAJ2</accession>
<dbReference type="InterPro" id="IPR007157">
    <property type="entry name" value="PspA_VIPP1"/>
</dbReference>
<comment type="similarity">
    <text evidence="1">Belongs to the PspA/Vipp/IM30 family.</text>
</comment>
<dbReference type="InterPro" id="IPR014319">
    <property type="entry name" value="Phageshock_PspA"/>
</dbReference>
<sequence>MSKPTDLDTGKFDPLGPERDTPQSPRASAHNRPSRLDEEVERLRTSPTPTQGRATGQRPTQGRSHARAGSGWSSEFNFNGAPLMGIFSRTRDIIAANFNDMLDKADDPAKMIRMIILEMEETLVEVRASAARTIADQKEMHRHTVKLERLQADWGEKAQLALSKDREDLARAALVERKKAADMAEQLKQEIAVLDDALRAYEQDIAKLQHRLREARSRQTAIAARLESAENRVKLRTLMSTERTDEALSRFDQLERRVDYAEGRADALSLSDGSGQLSLSDEIAALEGSDKVDEELEAMKRALGKSADSKED</sequence>
<keyword evidence="2" id="KW-0175">Coiled coil</keyword>
<dbReference type="GO" id="GO:0009271">
    <property type="term" value="P:phage shock"/>
    <property type="evidence" value="ECO:0007669"/>
    <property type="project" value="TreeGrafter"/>
</dbReference>
<dbReference type="EMBL" id="CP011805">
    <property type="protein sequence ID" value="AKM07641.1"/>
    <property type="molecule type" value="Genomic_DNA"/>
</dbReference>
<dbReference type="Proteomes" id="UP000037643">
    <property type="component" value="Chromosome"/>
</dbReference>
<feature type="compositionally biased region" description="Polar residues" evidence="3">
    <location>
        <begin position="45"/>
        <end position="63"/>
    </location>
</feature>
<dbReference type="PANTHER" id="PTHR31088:SF6">
    <property type="entry name" value="PHAGE SHOCK PROTEIN A"/>
    <property type="match status" value="1"/>
</dbReference>
<dbReference type="STRING" id="543877.AM2010_1572"/>
<dbReference type="GO" id="GO:0005829">
    <property type="term" value="C:cytosol"/>
    <property type="evidence" value="ECO:0007669"/>
    <property type="project" value="TreeGrafter"/>
</dbReference>
<dbReference type="RefSeq" id="WP_420834957.1">
    <property type="nucleotide sequence ID" value="NZ_CP011805.1"/>
</dbReference>
<dbReference type="PATRIC" id="fig|543877.4.peg.1598"/>
<dbReference type="Pfam" id="PF04012">
    <property type="entry name" value="PspA_IM30"/>
    <property type="match status" value="1"/>
</dbReference>
<evidence type="ECO:0000256" key="2">
    <source>
        <dbReference type="SAM" id="Coils"/>
    </source>
</evidence>
<dbReference type="AlphaFoldDB" id="A0A0G3XAJ2"/>
<dbReference type="KEGG" id="amx:AM2010_1572"/>
<evidence type="ECO:0000256" key="3">
    <source>
        <dbReference type="SAM" id="MobiDB-lite"/>
    </source>
</evidence>